<feature type="signal peptide" evidence="2">
    <location>
        <begin position="1"/>
        <end position="21"/>
    </location>
</feature>
<comment type="caution">
    <text evidence="3">The sequence shown here is derived from an EMBL/GenBank/DDBJ whole genome shotgun (WGS) entry which is preliminary data.</text>
</comment>
<feature type="region of interest" description="Disordered" evidence="1">
    <location>
        <begin position="123"/>
        <end position="155"/>
    </location>
</feature>
<evidence type="ECO:0000313" key="4">
    <source>
        <dbReference type="Proteomes" id="UP000308730"/>
    </source>
</evidence>
<accession>A0A4S4MWQ7</accession>
<sequence length="199" mass="19870">MYSTLVSVALFAAAFVGSVNAVNDLGLSQPAQLVQCQPVTLTWNKATAPYDLVVVPSSDPCNTVLVDLGANHTTTSYTWNTNVKAGTQVDISLLDADGKEGWTGSITVKASNDSSCLAASQTQNSTSSAAGHGTTLVVPPSGANPTVAINPPSTTDSGAVPVGAANAGLNPHSGAIANSFNGVTVAFSVIVGVVLAASL</sequence>
<keyword evidence="2" id="KW-0732">Signal</keyword>
<proteinExistence type="predicted"/>
<organism evidence="3 4">
    <name type="scientific">Antrodiella citrinella</name>
    <dbReference type="NCBI Taxonomy" id="2447956"/>
    <lineage>
        <taxon>Eukaryota</taxon>
        <taxon>Fungi</taxon>
        <taxon>Dikarya</taxon>
        <taxon>Basidiomycota</taxon>
        <taxon>Agaricomycotina</taxon>
        <taxon>Agaricomycetes</taxon>
        <taxon>Polyporales</taxon>
        <taxon>Steccherinaceae</taxon>
        <taxon>Antrodiella</taxon>
    </lineage>
</organism>
<dbReference type="PANTHER" id="PTHR37487">
    <property type="entry name" value="CHROMOSOME 1, WHOLE GENOME SHOTGUN SEQUENCE"/>
    <property type="match status" value="1"/>
</dbReference>
<evidence type="ECO:0000256" key="2">
    <source>
        <dbReference type="SAM" id="SignalP"/>
    </source>
</evidence>
<keyword evidence="4" id="KW-1185">Reference proteome</keyword>
<reference evidence="3 4" key="1">
    <citation type="submission" date="2019-02" db="EMBL/GenBank/DDBJ databases">
        <title>Genome sequencing of the rare red list fungi Antrodiella citrinella (Flaviporus citrinellus).</title>
        <authorList>
            <person name="Buettner E."/>
            <person name="Kellner H."/>
        </authorList>
    </citation>
    <scope>NUCLEOTIDE SEQUENCE [LARGE SCALE GENOMIC DNA]</scope>
    <source>
        <strain evidence="3 4">DSM 108506</strain>
    </source>
</reference>
<dbReference type="EMBL" id="SGPM01000097">
    <property type="protein sequence ID" value="THH30027.1"/>
    <property type="molecule type" value="Genomic_DNA"/>
</dbReference>
<gene>
    <name evidence="3" type="ORF">EUX98_g4179</name>
</gene>
<feature type="chain" id="PRO_5020250981" evidence="2">
    <location>
        <begin position="22"/>
        <end position="199"/>
    </location>
</feature>
<protein>
    <submittedName>
        <fullName evidence="3">Uncharacterized protein</fullName>
    </submittedName>
</protein>
<evidence type="ECO:0000256" key="1">
    <source>
        <dbReference type="SAM" id="MobiDB-lite"/>
    </source>
</evidence>
<name>A0A4S4MWQ7_9APHY</name>
<dbReference type="Proteomes" id="UP000308730">
    <property type="component" value="Unassembled WGS sequence"/>
</dbReference>
<dbReference type="AlphaFoldDB" id="A0A4S4MWQ7"/>
<dbReference type="PANTHER" id="PTHR37487:SF3">
    <property type="entry name" value="CLEAVAGE_POLYADENYLATION SPECIFICITY FACTOR A SUBUNIT N-TERMINAL DOMAIN-CONTAINING PROTEIN"/>
    <property type="match status" value="1"/>
</dbReference>
<evidence type="ECO:0000313" key="3">
    <source>
        <dbReference type="EMBL" id="THH30027.1"/>
    </source>
</evidence>
<dbReference type="OrthoDB" id="3259746at2759"/>